<organism evidence="1 2">
    <name type="scientific">Niveomyces insectorum RCEF 264</name>
    <dbReference type="NCBI Taxonomy" id="1081102"/>
    <lineage>
        <taxon>Eukaryota</taxon>
        <taxon>Fungi</taxon>
        <taxon>Dikarya</taxon>
        <taxon>Ascomycota</taxon>
        <taxon>Pezizomycotina</taxon>
        <taxon>Sordariomycetes</taxon>
        <taxon>Hypocreomycetidae</taxon>
        <taxon>Hypocreales</taxon>
        <taxon>Cordycipitaceae</taxon>
        <taxon>Niveomyces</taxon>
    </lineage>
</organism>
<evidence type="ECO:0000313" key="1">
    <source>
        <dbReference type="EMBL" id="OAA63327.1"/>
    </source>
</evidence>
<reference evidence="1 2" key="1">
    <citation type="journal article" date="2016" name="Genome Biol. Evol.">
        <title>Divergent and convergent evolution of fungal pathogenicity.</title>
        <authorList>
            <person name="Shang Y."/>
            <person name="Xiao G."/>
            <person name="Zheng P."/>
            <person name="Cen K."/>
            <person name="Zhan S."/>
            <person name="Wang C."/>
        </authorList>
    </citation>
    <scope>NUCLEOTIDE SEQUENCE [LARGE SCALE GENOMIC DNA]</scope>
    <source>
        <strain evidence="1 2">RCEF 264</strain>
    </source>
</reference>
<proteinExistence type="predicted"/>
<gene>
    <name evidence="1" type="ORF">SPI_03490</name>
</gene>
<protein>
    <submittedName>
        <fullName evidence="1">Uncharacterized protein</fullName>
    </submittedName>
</protein>
<sequence>MCQITAASIIQGSEYDFLHFRALCQLEPVVNMLRTRNGVPPKQAARLLLFLKVLFADEAASAQRFGTQRRASSWARNQAELVKQDAKTLVLLGLCLTQTDLGDYGQQRLAVLLTVARVLGSDACCQAVFEESAVTSVCQAHYTANFCASYNRHLFVSRPHPTADYLTTAIGSVS</sequence>
<keyword evidence="2" id="KW-1185">Reference proteome</keyword>
<accession>A0A167W4F9</accession>
<dbReference type="Proteomes" id="UP000076874">
    <property type="component" value="Unassembled WGS sequence"/>
</dbReference>
<comment type="caution">
    <text evidence="1">The sequence shown here is derived from an EMBL/GenBank/DDBJ whole genome shotgun (WGS) entry which is preliminary data.</text>
</comment>
<dbReference type="AlphaFoldDB" id="A0A167W4F9"/>
<name>A0A167W4F9_9HYPO</name>
<evidence type="ECO:0000313" key="2">
    <source>
        <dbReference type="Proteomes" id="UP000076874"/>
    </source>
</evidence>
<dbReference type="EMBL" id="AZHD01000005">
    <property type="protein sequence ID" value="OAA63327.1"/>
    <property type="molecule type" value="Genomic_DNA"/>
</dbReference>